<reference evidence="1 2" key="1">
    <citation type="submission" date="2018-05" db="EMBL/GenBank/DDBJ databases">
        <title>Flavobacterium sp. MEBiC07310.</title>
        <authorList>
            <person name="Baek K."/>
        </authorList>
    </citation>
    <scope>NUCLEOTIDE SEQUENCE [LARGE SCALE GENOMIC DNA]</scope>
    <source>
        <strain evidence="1 2">MEBiC07310</strain>
    </source>
</reference>
<proteinExistence type="predicted"/>
<evidence type="ECO:0000313" key="1">
    <source>
        <dbReference type="EMBL" id="AWM12466.1"/>
    </source>
</evidence>
<dbReference type="AlphaFoldDB" id="A0A2U8QRJ2"/>
<protein>
    <submittedName>
        <fullName evidence="1">Uncharacterized protein</fullName>
    </submittedName>
</protein>
<gene>
    <name evidence="1" type="ORF">DI487_00280</name>
</gene>
<accession>A0A2U8QRJ2</accession>
<dbReference type="EMBL" id="CP029463">
    <property type="protein sequence ID" value="AWM12466.1"/>
    <property type="molecule type" value="Genomic_DNA"/>
</dbReference>
<evidence type="ECO:0000313" key="2">
    <source>
        <dbReference type="Proteomes" id="UP000245429"/>
    </source>
</evidence>
<name>A0A2U8QRJ2_9FLAO</name>
<dbReference type="KEGG" id="fse:DI487_00280"/>
<organism evidence="1 2">
    <name type="scientific">Flavobacterium sediminis</name>
    <dbReference type="NCBI Taxonomy" id="2201181"/>
    <lineage>
        <taxon>Bacteria</taxon>
        <taxon>Pseudomonadati</taxon>
        <taxon>Bacteroidota</taxon>
        <taxon>Flavobacteriia</taxon>
        <taxon>Flavobacteriales</taxon>
        <taxon>Flavobacteriaceae</taxon>
        <taxon>Flavobacterium</taxon>
    </lineage>
</organism>
<dbReference type="Proteomes" id="UP000245429">
    <property type="component" value="Chromosome"/>
</dbReference>
<keyword evidence="2" id="KW-1185">Reference proteome</keyword>
<sequence>MTPTVVSILDRKADTSYFYNMAEEEENHVSFEAINVSSQLFINCESVSVSCSKNNLFLNRNEVILESLSALIFLPPPELS</sequence>